<keyword evidence="2" id="KW-1133">Transmembrane helix</keyword>
<dbReference type="Gene3D" id="1.10.260.40">
    <property type="entry name" value="lambda repressor-like DNA-binding domains"/>
    <property type="match status" value="1"/>
</dbReference>
<accession>A0A0R1TSM3</accession>
<keyword evidence="1" id="KW-0238">DNA-binding</keyword>
<dbReference type="EMBL" id="AZFH01000015">
    <property type="protein sequence ID" value="KRL83156.1"/>
    <property type="molecule type" value="Genomic_DNA"/>
</dbReference>
<dbReference type="PANTHER" id="PTHR46558:SF15">
    <property type="entry name" value="HELIX-TURN-HELIX DOMAIN PROTEIN"/>
    <property type="match status" value="1"/>
</dbReference>
<dbReference type="CDD" id="cd00093">
    <property type="entry name" value="HTH_XRE"/>
    <property type="match status" value="1"/>
</dbReference>
<keyword evidence="2" id="KW-0472">Membrane</keyword>
<feature type="domain" description="HTH cro/C1-type" evidence="3">
    <location>
        <begin position="7"/>
        <end position="61"/>
    </location>
</feature>
<dbReference type="RefSeq" id="WP_025020921.1">
    <property type="nucleotide sequence ID" value="NZ_AZFH01000015.1"/>
</dbReference>
<feature type="transmembrane region" description="Helical" evidence="2">
    <location>
        <begin position="165"/>
        <end position="189"/>
    </location>
</feature>
<dbReference type="PROSITE" id="PS50943">
    <property type="entry name" value="HTH_CROC1"/>
    <property type="match status" value="1"/>
</dbReference>
<dbReference type="InterPro" id="IPR001387">
    <property type="entry name" value="Cro/C1-type_HTH"/>
</dbReference>
<dbReference type="Proteomes" id="UP000051048">
    <property type="component" value="Unassembled WGS sequence"/>
</dbReference>
<dbReference type="SMART" id="SM00530">
    <property type="entry name" value="HTH_XRE"/>
    <property type="match status" value="1"/>
</dbReference>
<evidence type="ECO:0000259" key="3">
    <source>
        <dbReference type="PROSITE" id="PS50943"/>
    </source>
</evidence>
<dbReference type="OrthoDB" id="9805856at2"/>
<dbReference type="PATRIC" id="fig|1423740.3.peg.768"/>
<evidence type="ECO:0000256" key="2">
    <source>
        <dbReference type="SAM" id="Phobius"/>
    </source>
</evidence>
<dbReference type="GO" id="GO:0003677">
    <property type="term" value="F:DNA binding"/>
    <property type="evidence" value="ECO:0007669"/>
    <property type="project" value="UniProtKB-KW"/>
</dbReference>
<comment type="caution">
    <text evidence="4">The sequence shown here is derived from an EMBL/GenBank/DDBJ whole genome shotgun (WGS) entry which is preliminary data.</text>
</comment>
<dbReference type="SUPFAM" id="SSF47413">
    <property type="entry name" value="lambda repressor-like DNA-binding domains"/>
    <property type="match status" value="1"/>
</dbReference>
<gene>
    <name evidence="4" type="ORF">FC36_GL000722</name>
</gene>
<feature type="transmembrane region" description="Helical" evidence="2">
    <location>
        <begin position="84"/>
        <end position="103"/>
    </location>
</feature>
<sequence>MKIGQKIKNYRTQLDWTQETLAQKIKVSRQTISNWENDKSYPDIYNIKLLAEAFNLDPAELFKEDLDIMTETINYLDIKQHRAFTIEMVVAMVISGGLFLISMLTTGSVSDICLGAAGMAWLMVIFFTVQMQEINRKYQLKTFKDIKAFSEGKISEPQKYQPHRLLMGLQFLLILSGPFIGLLLAYLFIG</sequence>
<protein>
    <recommendedName>
        <fullName evidence="3">HTH cro/C1-type domain-containing protein</fullName>
    </recommendedName>
</protein>
<evidence type="ECO:0000313" key="5">
    <source>
        <dbReference type="Proteomes" id="UP000051048"/>
    </source>
</evidence>
<dbReference type="InterPro" id="IPR010982">
    <property type="entry name" value="Lambda_DNA-bd_dom_sf"/>
</dbReference>
<name>A0A0R1TSM3_9LACO</name>
<organism evidence="4 5">
    <name type="scientific">Ligilactobacillus equi DSM 15833 = JCM 10991</name>
    <dbReference type="NCBI Taxonomy" id="1423740"/>
    <lineage>
        <taxon>Bacteria</taxon>
        <taxon>Bacillati</taxon>
        <taxon>Bacillota</taxon>
        <taxon>Bacilli</taxon>
        <taxon>Lactobacillales</taxon>
        <taxon>Lactobacillaceae</taxon>
        <taxon>Ligilactobacillus</taxon>
    </lineage>
</organism>
<proteinExistence type="predicted"/>
<reference evidence="4 5" key="1">
    <citation type="journal article" date="2015" name="Genome Announc.">
        <title>Expanding the biotechnology potential of lactobacilli through comparative genomics of 213 strains and associated genera.</title>
        <authorList>
            <person name="Sun Z."/>
            <person name="Harris H.M."/>
            <person name="McCann A."/>
            <person name="Guo C."/>
            <person name="Argimon S."/>
            <person name="Zhang W."/>
            <person name="Yang X."/>
            <person name="Jeffery I.B."/>
            <person name="Cooney J.C."/>
            <person name="Kagawa T.F."/>
            <person name="Liu W."/>
            <person name="Song Y."/>
            <person name="Salvetti E."/>
            <person name="Wrobel A."/>
            <person name="Rasinkangas P."/>
            <person name="Parkhill J."/>
            <person name="Rea M.C."/>
            <person name="O'Sullivan O."/>
            <person name="Ritari J."/>
            <person name="Douillard F.P."/>
            <person name="Paul Ross R."/>
            <person name="Yang R."/>
            <person name="Briner A.E."/>
            <person name="Felis G.E."/>
            <person name="de Vos W.M."/>
            <person name="Barrangou R."/>
            <person name="Klaenhammer T.R."/>
            <person name="Caufield P.W."/>
            <person name="Cui Y."/>
            <person name="Zhang H."/>
            <person name="O'Toole P.W."/>
        </authorList>
    </citation>
    <scope>NUCLEOTIDE SEQUENCE [LARGE SCALE GENOMIC DNA]</scope>
    <source>
        <strain evidence="4 5">DSM 15833</strain>
    </source>
</reference>
<dbReference type="STRING" id="1423740.FC36_GL000722"/>
<keyword evidence="2" id="KW-0812">Transmembrane</keyword>
<feature type="transmembrane region" description="Helical" evidence="2">
    <location>
        <begin position="109"/>
        <end position="129"/>
    </location>
</feature>
<dbReference type="PANTHER" id="PTHR46558">
    <property type="entry name" value="TRACRIPTIONAL REGULATORY PROTEIN-RELATED-RELATED"/>
    <property type="match status" value="1"/>
</dbReference>
<evidence type="ECO:0000256" key="1">
    <source>
        <dbReference type="ARBA" id="ARBA00023125"/>
    </source>
</evidence>
<evidence type="ECO:0000313" key="4">
    <source>
        <dbReference type="EMBL" id="KRL83156.1"/>
    </source>
</evidence>
<dbReference type="Pfam" id="PF01381">
    <property type="entry name" value="HTH_3"/>
    <property type="match status" value="1"/>
</dbReference>
<dbReference type="AlphaFoldDB" id="A0A0R1TSM3"/>